<accession>A0A017SZS5</accession>
<reference evidence="2 3" key="1">
    <citation type="submission" date="2013-05" db="EMBL/GenBank/DDBJ databases">
        <title>Genome assembly of Chondromyces apiculatus DSM 436.</title>
        <authorList>
            <person name="Sharma G."/>
            <person name="Khatri I."/>
            <person name="Kaur C."/>
            <person name="Mayilraj S."/>
            <person name="Subramanian S."/>
        </authorList>
    </citation>
    <scope>NUCLEOTIDE SEQUENCE [LARGE SCALE GENOMIC DNA]</scope>
    <source>
        <strain evidence="2 3">DSM 436</strain>
    </source>
</reference>
<evidence type="ECO:0000256" key="1">
    <source>
        <dbReference type="SAM" id="MobiDB-lite"/>
    </source>
</evidence>
<feature type="region of interest" description="Disordered" evidence="1">
    <location>
        <begin position="894"/>
        <end position="919"/>
    </location>
</feature>
<sequence length="919" mass="97893">MSSHDVLDENLAQQFLWRISIPDLVALKEARPKQFVAQVQVREAPAGEVRARWERVGRDCADLAQQVARAWEMAGGARQAAATGAMLSRVRRMGFDVIGMSAHPEEILRLWRLVARHHGALPRKGRKDGIHALSFVPIPTESPEMPELLVEAAIAGDEWLAFLLEQSLQDENPDRRYPGASARLAEVLDVGPTWRAQAIAGRLLFMFGEVEAAIPALRRALRRPHAGVRTIAIEALLERAPEALTADDVQWLLEDAVKHPPPPGRGTRSLEMIDEYGQALIAAVGRVRPPEGFRPLGILADGGGLDARGQRAGLDAGWAIRALAAGYPERAVLWIDRALYGSRSWRRYDAVEAAGALPEELARPRLLEAAAGPGRYPVERAQALWMERFGESCPVDPLAGLCVEILAAPPSEKLLGRLSVLRSGPDEARGRMLEALLAEAPVEALVERSGANGVGSGASGANDANGGSLDAEARETLALLVFNLRDPAVSPRVPELPVSEEAWAELLLRRFGAAAFEGLAALALRGARVGADHEWLEVLAGLDRKGLLCEAFRERLRQIAREALTSPRYQEGTGPLFALSCLGAPADLADRLWHAAVERTAERASCEDEGRSSSACALPYGAYWAGEALAKVKGAPGLEARIAEEGEAALRAGDHRKLERIVRIGCQRRTPVAAQLGQRLLDGVDAAEGSVEAAVLCGYALHAAGKLDTGWVLAALRAPESLRFSVAARLCKPEASAEVVALLSATLGSKARGGAAAAEAAAALLSLKALAVEDSRLDGILREAAGTPAARSQLAGLLLRLGAPFAQLKGHFLELLVGVPAAVSTGNGASAVSAVSAAGAAAVSAYGVLTTQEPEGLRELLGAAWTAGPHPEIRQRLGREIGELGEAERYWCHDDEDETVDPDDGCAFDDEDELDLDLE</sequence>
<evidence type="ECO:0000313" key="2">
    <source>
        <dbReference type="EMBL" id="EYF02473.1"/>
    </source>
</evidence>
<proteinExistence type="predicted"/>
<dbReference type="Proteomes" id="UP000019678">
    <property type="component" value="Unassembled WGS sequence"/>
</dbReference>
<keyword evidence="3" id="KW-1185">Reference proteome</keyword>
<name>A0A017SZS5_9BACT</name>
<dbReference type="AlphaFoldDB" id="A0A017SZS5"/>
<evidence type="ECO:0000313" key="3">
    <source>
        <dbReference type="Proteomes" id="UP000019678"/>
    </source>
</evidence>
<dbReference type="EMBL" id="ASRX01000060">
    <property type="protein sequence ID" value="EYF02473.1"/>
    <property type="molecule type" value="Genomic_DNA"/>
</dbReference>
<gene>
    <name evidence="2" type="ORF">CAP_7095</name>
</gene>
<dbReference type="RefSeq" id="WP_044247471.1">
    <property type="nucleotide sequence ID" value="NZ_ASRX01000060.1"/>
</dbReference>
<protein>
    <submittedName>
        <fullName evidence="2">Uncharacterized protein</fullName>
    </submittedName>
</protein>
<organism evidence="2 3">
    <name type="scientific">Chondromyces apiculatus DSM 436</name>
    <dbReference type="NCBI Taxonomy" id="1192034"/>
    <lineage>
        <taxon>Bacteria</taxon>
        <taxon>Pseudomonadati</taxon>
        <taxon>Myxococcota</taxon>
        <taxon>Polyangia</taxon>
        <taxon>Polyangiales</taxon>
        <taxon>Polyangiaceae</taxon>
        <taxon>Chondromyces</taxon>
    </lineage>
</organism>
<dbReference type="OrthoDB" id="9816909at2"/>
<comment type="caution">
    <text evidence="2">The sequence shown here is derived from an EMBL/GenBank/DDBJ whole genome shotgun (WGS) entry which is preliminary data.</text>
</comment>